<protein>
    <recommendedName>
        <fullName evidence="2">Acyl-CoA dehydrogenase/oxidase C-terminal domain-containing protein</fullName>
    </recommendedName>
</protein>
<name>A0A2C5XXS3_9HYPO</name>
<keyword evidence="4" id="KW-1185">Reference proteome</keyword>
<dbReference type="Pfam" id="PF00441">
    <property type="entry name" value="Acyl-CoA_dh_1"/>
    <property type="match status" value="1"/>
</dbReference>
<dbReference type="STRING" id="1399860.A0A2C5XXS3"/>
<proteinExistence type="predicted"/>
<organism evidence="3 4">
    <name type="scientific">Ophiocordyceps australis</name>
    <dbReference type="NCBI Taxonomy" id="1399860"/>
    <lineage>
        <taxon>Eukaryota</taxon>
        <taxon>Fungi</taxon>
        <taxon>Dikarya</taxon>
        <taxon>Ascomycota</taxon>
        <taxon>Pezizomycotina</taxon>
        <taxon>Sordariomycetes</taxon>
        <taxon>Hypocreomycetidae</taxon>
        <taxon>Hypocreales</taxon>
        <taxon>Ophiocordycipitaceae</taxon>
        <taxon>Ophiocordyceps</taxon>
    </lineage>
</organism>
<dbReference type="GO" id="GO:0016627">
    <property type="term" value="F:oxidoreductase activity, acting on the CH-CH group of donors"/>
    <property type="evidence" value="ECO:0007669"/>
    <property type="project" value="InterPro"/>
</dbReference>
<reference evidence="3 4" key="1">
    <citation type="submission" date="2017-06" db="EMBL/GenBank/DDBJ databases">
        <title>Ant-infecting Ophiocordyceps genomes reveal a high diversity of potential behavioral manipulation genes and a possible major role for enterotoxins.</title>
        <authorList>
            <person name="De Bekker C."/>
            <person name="Evans H.C."/>
            <person name="Brachmann A."/>
            <person name="Hughes D.P."/>
        </authorList>
    </citation>
    <scope>NUCLEOTIDE SEQUENCE [LARGE SCALE GENOMIC DNA]</scope>
    <source>
        <strain evidence="3 4">Map64</strain>
    </source>
</reference>
<dbReference type="Gene3D" id="1.20.140.10">
    <property type="entry name" value="Butyryl-CoA Dehydrogenase, subunit A, domain 3"/>
    <property type="match status" value="1"/>
</dbReference>
<comment type="caution">
    <text evidence="3">The sequence shown here is derived from an EMBL/GenBank/DDBJ whole genome shotgun (WGS) entry which is preliminary data.</text>
</comment>
<keyword evidence="1" id="KW-0285">Flavoprotein</keyword>
<accession>A0A2C5XXS3</accession>
<evidence type="ECO:0000313" key="3">
    <source>
        <dbReference type="EMBL" id="PHH61257.1"/>
    </source>
</evidence>
<evidence type="ECO:0000313" key="4">
    <source>
        <dbReference type="Proteomes" id="UP000226192"/>
    </source>
</evidence>
<dbReference type="Proteomes" id="UP000226192">
    <property type="component" value="Unassembled WGS sequence"/>
</dbReference>
<dbReference type="OrthoDB" id="2588832at2759"/>
<gene>
    <name evidence="3" type="ORF">CDD81_635</name>
</gene>
<evidence type="ECO:0000259" key="2">
    <source>
        <dbReference type="Pfam" id="PF00441"/>
    </source>
</evidence>
<sequence>MERTERLAGPIALLKLSCSHAAHKIADKAVQIWGGHALTETRMGRFITKFNRHHKFDAVPGGADEIMADLGVKQVMRNIPKSSRL</sequence>
<dbReference type="InterPro" id="IPR036250">
    <property type="entry name" value="AcylCo_DH-like_C"/>
</dbReference>
<dbReference type="AlphaFoldDB" id="A0A2C5XXS3"/>
<evidence type="ECO:0000256" key="1">
    <source>
        <dbReference type="ARBA" id="ARBA00022630"/>
    </source>
</evidence>
<dbReference type="InterPro" id="IPR009075">
    <property type="entry name" value="AcylCo_DH/oxidase_C"/>
</dbReference>
<feature type="domain" description="Acyl-CoA dehydrogenase/oxidase C-terminal" evidence="2">
    <location>
        <begin position="9"/>
        <end position="75"/>
    </location>
</feature>
<dbReference type="SUPFAM" id="SSF47203">
    <property type="entry name" value="Acyl-CoA dehydrogenase C-terminal domain-like"/>
    <property type="match status" value="1"/>
</dbReference>
<dbReference type="EMBL" id="NJET01000110">
    <property type="protein sequence ID" value="PHH61257.1"/>
    <property type="molecule type" value="Genomic_DNA"/>
</dbReference>